<proteinExistence type="predicted"/>
<dbReference type="Proteomes" id="UP001378960">
    <property type="component" value="Unassembled WGS sequence"/>
</dbReference>
<name>A0AAV5R490_PICKL</name>
<evidence type="ECO:0008006" key="3">
    <source>
        <dbReference type="Google" id="ProtNLM"/>
    </source>
</evidence>
<evidence type="ECO:0000313" key="2">
    <source>
        <dbReference type="Proteomes" id="UP001378960"/>
    </source>
</evidence>
<evidence type="ECO:0000313" key="1">
    <source>
        <dbReference type="EMBL" id="GMM46071.1"/>
    </source>
</evidence>
<keyword evidence="2" id="KW-1185">Reference proteome</keyword>
<dbReference type="EMBL" id="BTGB01000003">
    <property type="protein sequence ID" value="GMM46071.1"/>
    <property type="molecule type" value="Genomic_DNA"/>
</dbReference>
<comment type="caution">
    <text evidence="1">The sequence shown here is derived from an EMBL/GenBank/DDBJ whole genome shotgun (WGS) entry which is preliminary data.</text>
</comment>
<dbReference type="AlphaFoldDB" id="A0AAV5R490"/>
<protein>
    <recommendedName>
        <fullName evidence="3">Biogenesis of lysosome-related organelles complex 1 subunit KXD1</fullName>
    </recommendedName>
</protein>
<organism evidence="1 2">
    <name type="scientific">Pichia kluyveri</name>
    <name type="common">Yeast</name>
    <dbReference type="NCBI Taxonomy" id="36015"/>
    <lineage>
        <taxon>Eukaryota</taxon>
        <taxon>Fungi</taxon>
        <taxon>Dikarya</taxon>
        <taxon>Ascomycota</taxon>
        <taxon>Saccharomycotina</taxon>
        <taxon>Pichiomycetes</taxon>
        <taxon>Pichiales</taxon>
        <taxon>Pichiaceae</taxon>
        <taxon>Pichia</taxon>
    </lineage>
</organism>
<accession>A0AAV5R490</accession>
<sequence length="117" mass="12900">MLAETLQQTLSISDLEEGKVDSEAVSKALDSLMESLGRIRAEMHEVLQELSSLSEDKSSSKVAISLGEKLVQLQQEMSQFKDSYAKIRPVIRYFKIKQGINPDSGTTITSHPVVSST</sequence>
<reference evidence="1 2" key="1">
    <citation type="journal article" date="2023" name="Elife">
        <title>Identification of key yeast species and microbe-microbe interactions impacting larval growth of Drosophila in the wild.</title>
        <authorList>
            <person name="Mure A."/>
            <person name="Sugiura Y."/>
            <person name="Maeda R."/>
            <person name="Honda K."/>
            <person name="Sakurai N."/>
            <person name="Takahashi Y."/>
            <person name="Watada M."/>
            <person name="Katoh T."/>
            <person name="Gotoh A."/>
            <person name="Gotoh Y."/>
            <person name="Taniguchi I."/>
            <person name="Nakamura K."/>
            <person name="Hayashi T."/>
            <person name="Katayama T."/>
            <person name="Uemura T."/>
            <person name="Hattori Y."/>
        </authorList>
    </citation>
    <scope>NUCLEOTIDE SEQUENCE [LARGE SCALE GENOMIC DNA]</scope>
    <source>
        <strain evidence="1 2">PK-24</strain>
    </source>
</reference>
<gene>
    <name evidence="1" type="ORF">DAPK24_026460</name>
</gene>